<name>A0A0F5FU14_9HYPH</name>
<evidence type="ECO:0000313" key="2">
    <source>
        <dbReference type="Proteomes" id="UP000033632"/>
    </source>
</evidence>
<dbReference type="STRING" id="443610.VE25_07360"/>
<dbReference type="AlphaFoldDB" id="A0A0F5FU14"/>
<gene>
    <name evidence="1" type="ORF">VE25_07360</name>
</gene>
<reference evidence="1 2" key="1">
    <citation type="submission" date="2015-03" db="EMBL/GenBank/DDBJ databases">
        <authorList>
            <person name="Hassan Y.I."/>
            <person name="Lepp D."/>
            <person name="Li X.-Z."/>
            <person name="Zhou T."/>
        </authorList>
    </citation>
    <scope>NUCLEOTIDE SEQUENCE [LARGE SCALE GENOMIC DNA]</scope>
    <source>
        <strain evidence="1 2">BD-c194</strain>
    </source>
</reference>
<sequence>MGSASGQEGDICQEGTSELVEMIDWTSGTMILVNHSPKPIVMIEAEAMFVDPLGTVIGDRGHPIVRDMTLKPGLKFTQDIYLPGFERLDQVDRDLVDFALCTTGVVYADGTVEKF</sequence>
<protein>
    <submittedName>
        <fullName evidence="1">Uncharacterized protein</fullName>
    </submittedName>
</protein>
<evidence type="ECO:0000313" key="1">
    <source>
        <dbReference type="EMBL" id="KKB12366.1"/>
    </source>
</evidence>
<keyword evidence="2" id="KW-1185">Reference proteome</keyword>
<proteinExistence type="predicted"/>
<dbReference type="PATRIC" id="fig|443610.3.peg.4039"/>
<dbReference type="EMBL" id="JZEX01000081">
    <property type="protein sequence ID" value="KKB12366.1"/>
    <property type="molecule type" value="Genomic_DNA"/>
</dbReference>
<organism evidence="1 2">
    <name type="scientific">Devosia geojensis</name>
    <dbReference type="NCBI Taxonomy" id="443610"/>
    <lineage>
        <taxon>Bacteria</taxon>
        <taxon>Pseudomonadati</taxon>
        <taxon>Pseudomonadota</taxon>
        <taxon>Alphaproteobacteria</taxon>
        <taxon>Hyphomicrobiales</taxon>
        <taxon>Devosiaceae</taxon>
        <taxon>Devosia</taxon>
    </lineage>
</organism>
<dbReference type="Proteomes" id="UP000033632">
    <property type="component" value="Unassembled WGS sequence"/>
</dbReference>
<accession>A0A0F5FU14</accession>
<comment type="caution">
    <text evidence="1">The sequence shown here is derived from an EMBL/GenBank/DDBJ whole genome shotgun (WGS) entry which is preliminary data.</text>
</comment>